<evidence type="ECO:0000313" key="3">
    <source>
        <dbReference type="EMBL" id="CAK7210008.1"/>
    </source>
</evidence>
<gene>
    <name evidence="3" type="ORF">SEUCBS140593_000683</name>
</gene>
<protein>
    <submittedName>
        <fullName evidence="3">Uncharacterized protein</fullName>
    </submittedName>
</protein>
<keyword evidence="4" id="KW-1185">Reference proteome</keyword>
<feature type="region of interest" description="Disordered" evidence="2">
    <location>
        <begin position="253"/>
        <end position="286"/>
    </location>
</feature>
<comment type="caution">
    <text evidence="3">The sequence shown here is derived from an EMBL/GenBank/DDBJ whole genome shotgun (WGS) entry which is preliminary data.</text>
</comment>
<keyword evidence="1" id="KW-0175">Coiled coil</keyword>
<sequence>MEEHGREDGVIAFNLVDALNGSDPNAASTELKTNFQLKGTSLGGETPNAGGLVVDEDIGVDTLTAQCYVEAVVHGTLTADQFSEPASLFIIQFAFCPRSRSRRFRDVAITLTFTAGTELLIQPENLWKTGTTTIDRQRSHTISPSLEGSVGPAKGTLSYQWQQTDSRKIEDHVWIEGVVKALSERPDGRRVPDSAVWELHENKQTSSGVPSFFQTAVLLKRESTLRNEPFKALLSITGDVHTHPSDWAKIRGLKDGNGAGNSHQAPSGIRKLHKNQPEADPDDKDTVPMAAAQIPLFFDPKLPDRNPLGLDKTRLQAIDLSQFKGLVHVRSWAESLEEAAQTQGQSQAPAQSSAVVQQPVQPVAPQPAATMIPVTRQPAPANTSPAVTLPAVQPVATLLPPVAATAVYTQPQLSGISTVGELDIRLAKLAAELELVDEEARHLQRMIELVAEKRRLVQETHIVHTLRNNALNSKKE</sequence>
<organism evidence="3 4">
    <name type="scientific">Sporothrix eucalyptigena</name>
    <dbReference type="NCBI Taxonomy" id="1812306"/>
    <lineage>
        <taxon>Eukaryota</taxon>
        <taxon>Fungi</taxon>
        <taxon>Dikarya</taxon>
        <taxon>Ascomycota</taxon>
        <taxon>Pezizomycotina</taxon>
        <taxon>Sordariomycetes</taxon>
        <taxon>Sordariomycetidae</taxon>
        <taxon>Ophiostomatales</taxon>
        <taxon>Ophiostomataceae</taxon>
        <taxon>Sporothrix</taxon>
    </lineage>
</organism>
<feature type="coiled-coil region" evidence="1">
    <location>
        <begin position="419"/>
        <end position="446"/>
    </location>
</feature>
<proteinExistence type="predicted"/>
<evidence type="ECO:0000256" key="1">
    <source>
        <dbReference type="SAM" id="Coils"/>
    </source>
</evidence>
<evidence type="ECO:0000313" key="4">
    <source>
        <dbReference type="Proteomes" id="UP001642482"/>
    </source>
</evidence>
<dbReference type="EMBL" id="CAWUHD010000004">
    <property type="protein sequence ID" value="CAK7210008.1"/>
    <property type="molecule type" value="Genomic_DNA"/>
</dbReference>
<reference evidence="3 4" key="1">
    <citation type="submission" date="2024-01" db="EMBL/GenBank/DDBJ databases">
        <authorList>
            <person name="Allen C."/>
            <person name="Tagirdzhanova G."/>
        </authorList>
    </citation>
    <scope>NUCLEOTIDE SEQUENCE [LARGE SCALE GENOMIC DNA]</scope>
</reference>
<accession>A0ABP0ARY1</accession>
<name>A0ABP0ARY1_9PEZI</name>
<dbReference type="Proteomes" id="UP001642482">
    <property type="component" value="Unassembled WGS sequence"/>
</dbReference>
<feature type="region of interest" description="Disordered" evidence="2">
    <location>
        <begin position="340"/>
        <end position="361"/>
    </location>
</feature>
<evidence type="ECO:0000256" key="2">
    <source>
        <dbReference type="SAM" id="MobiDB-lite"/>
    </source>
</evidence>